<organism evidence="2 3">
    <name type="scientific">Trema orientale</name>
    <name type="common">Charcoal tree</name>
    <name type="synonym">Celtis orientalis</name>
    <dbReference type="NCBI Taxonomy" id="63057"/>
    <lineage>
        <taxon>Eukaryota</taxon>
        <taxon>Viridiplantae</taxon>
        <taxon>Streptophyta</taxon>
        <taxon>Embryophyta</taxon>
        <taxon>Tracheophyta</taxon>
        <taxon>Spermatophyta</taxon>
        <taxon>Magnoliopsida</taxon>
        <taxon>eudicotyledons</taxon>
        <taxon>Gunneridae</taxon>
        <taxon>Pentapetalae</taxon>
        <taxon>rosids</taxon>
        <taxon>fabids</taxon>
        <taxon>Rosales</taxon>
        <taxon>Cannabaceae</taxon>
        <taxon>Trema</taxon>
    </lineage>
</organism>
<comment type="caution">
    <text evidence="2">The sequence shown here is derived from an EMBL/GenBank/DDBJ whole genome shotgun (WGS) entry which is preliminary data.</text>
</comment>
<dbReference type="InParanoid" id="A0A2P5EBR2"/>
<evidence type="ECO:0000313" key="3">
    <source>
        <dbReference type="Proteomes" id="UP000237000"/>
    </source>
</evidence>
<proteinExistence type="predicted"/>
<feature type="transmembrane region" description="Helical" evidence="1">
    <location>
        <begin position="198"/>
        <end position="219"/>
    </location>
</feature>
<evidence type="ECO:0000313" key="2">
    <source>
        <dbReference type="EMBL" id="PON82987.1"/>
    </source>
</evidence>
<dbReference type="EMBL" id="JXTC01000185">
    <property type="protein sequence ID" value="PON82987.1"/>
    <property type="molecule type" value="Genomic_DNA"/>
</dbReference>
<evidence type="ECO:0000256" key="1">
    <source>
        <dbReference type="SAM" id="Phobius"/>
    </source>
</evidence>
<protein>
    <submittedName>
        <fullName evidence="2">Uncharacterized protein</fullName>
    </submittedName>
</protein>
<keyword evidence="3" id="KW-1185">Reference proteome</keyword>
<sequence>MSDEEFRLLTTNIKQIRARTRRRRRNRLGRSVRVRSRETRALAARARVRFPILRRRSRRCRRRSRRGRFRLRTLSLPATTADGNVAEDAAFGPVAAAVLAEMAGLREVVVVVVAELGVERIATRTLQGLLMILMMVVLMRPQPPVSSATAPCREEPPPSDRVNVLHFKYIAQFSRKMNELSRKISSHSPGFELSSFRFLFTVYLLYLFIFIYIYIFSVLDRACVSEWESV</sequence>
<name>A0A2P5EBR2_TREOI</name>
<gene>
    <name evidence="2" type="ORF">TorRG33x02_211930</name>
</gene>
<keyword evidence="1" id="KW-0812">Transmembrane</keyword>
<dbReference type="AlphaFoldDB" id="A0A2P5EBR2"/>
<dbReference type="Proteomes" id="UP000237000">
    <property type="component" value="Unassembled WGS sequence"/>
</dbReference>
<accession>A0A2P5EBR2</accession>
<keyword evidence="1" id="KW-1133">Transmembrane helix</keyword>
<keyword evidence="1" id="KW-0472">Membrane</keyword>
<reference evidence="3" key="1">
    <citation type="submission" date="2016-06" db="EMBL/GenBank/DDBJ databases">
        <title>Parallel loss of symbiosis genes in relatives of nitrogen-fixing non-legume Parasponia.</title>
        <authorList>
            <person name="Van Velzen R."/>
            <person name="Holmer R."/>
            <person name="Bu F."/>
            <person name="Rutten L."/>
            <person name="Van Zeijl A."/>
            <person name="Liu W."/>
            <person name="Santuari L."/>
            <person name="Cao Q."/>
            <person name="Sharma T."/>
            <person name="Shen D."/>
            <person name="Roswanjaya Y."/>
            <person name="Wardhani T."/>
            <person name="Kalhor M.S."/>
            <person name="Jansen J."/>
            <person name="Van den Hoogen J."/>
            <person name="Gungor B."/>
            <person name="Hartog M."/>
            <person name="Hontelez J."/>
            <person name="Verver J."/>
            <person name="Yang W.-C."/>
            <person name="Schijlen E."/>
            <person name="Repin R."/>
            <person name="Schilthuizen M."/>
            <person name="Schranz E."/>
            <person name="Heidstra R."/>
            <person name="Miyata K."/>
            <person name="Fedorova E."/>
            <person name="Kohlen W."/>
            <person name="Bisseling T."/>
            <person name="Smit S."/>
            <person name="Geurts R."/>
        </authorList>
    </citation>
    <scope>NUCLEOTIDE SEQUENCE [LARGE SCALE GENOMIC DNA]</scope>
    <source>
        <strain evidence="3">cv. RG33-2</strain>
    </source>
</reference>